<dbReference type="Gene3D" id="3.90.25.10">
    <property type="entry name" value="UDP-galactose 4-epimerase, domain 1"/>
    <property type="match status" value="1"/>
</dbReference>
<dbReference type="Pfam" id="PF05368">
    <property type="entry name" value="NmrA"/>
    <property type="match status" value="1"/>
</dbReference>
<dbReference type="Gene3D" id="3.40.50.720">
    <property type="entry name" value="NAD(P)-binding Rossmann-like Domain"/>
    <property type="match status" value="1"/>
</dbReference>
<dbReference type="InterPro" id="IPR052718">
    <property type="entry name" value="NmrA-type_oxidoreductase"/>
</dbReference>
<accession>A0A0B5ANR7</accession>
<dbReference type="KEGG" id="jeo:JMA_08610"/>
<feature type="domain" description="NmrA-like" evidence="1">
    <location>
        <begin position="3"/>
        <end position="253"/>
    </location>
</feature>
<dbReference type="InterPro" id="IPR008030">
    <property type="entry name" value="NmrA-like"/>
</dbReference>
<dbReference type="PANTHER" id="PTHR47129:SF1">
    <property type="entry name" value="NMRA-LIKE DOMAIN-CONTAINING PROTEIN"/>
    <property type="match status" value="1"/>
</dbReference>
<dbReference type="AlphaFoldDB" id="A0A0B5ANR7"/>
<dbReference type="Proteomes" id="UP000031449">
    <property type="component" value="Chromosome"/>
</dbReference>
<dbReference type="PANTHER" id="PTHR47129">
    <property type="entry name" value="QUINONE OXIDOREDUCTASE 2"/>
    <property type="match status" value="1"/>
</dbReference>
<dbReference type="CDD" id="cd05269">
    <property type="entry name" value="TMR_SDR_a"/>
    <property type="match status" value="1"/>
</dbReference>
<dbReference type="STRING" id="1508404.JMA_08610"/>
<dbReference type="InterPro" id="IPR036291">
    <property type="entry name" value="NAD(P)-bd_dom_sf"/>
</dbReference>
<dbReference type="EMBL" id="CP009416">
    <property type="protein sequence ID" value="AJD90178.1"/>
    <property type="molecule type" value="Genomic_DNA"/>
</dbReference>
<dbReference type="HOGENOM" id="CLU_007383_10_4_9"/>
<dbReference type="OrthoDB" id="152510at2"/>
<dbReference type="BioCyc" id="JESP1508404:G14D9-10093-MONOMER"/>
<proteinExistence type="predicted"/>
<protein>
    <recommendedName>
        <fullName evidence="1">NmrA-like domain-containing protein</fullName>
    </recommendedName>
</protein>
<name>A0A0B5ANR7_9BACL</name>
<evidence type="ECO:0000313" key="3">
    <source>
        <dbReference type="Proteomes" id="UP000031449"/>
    </source>
</evidence>
<evidence type="ECO:0000313" key="2">
    <source>
        <dbReference type="EMBL" id="AJD90178.1"/>
    </source>
</evidence>
<sequence length="287" mass="30766">MSIVITGATGHYGNRVIQELLKTIPASEIIASVRNVEKANALAELGVEVRHGDYMDYESMKSSFEGASKVLFVSGPDSDNTLRIRQHANVVQAARDAGVKHIAYTGYAFGETSQIELAYVHMATEYAIRSTGVPYTFLRNSLYSDVFIDESLAGSVATGELVTNTGDGKLNAVSREDLALAAAAVLTGEGHENKSYNLVNPSPWTFDELAEVVSEVSGKQVSHKKVSFDEMKDYLGNVGLPAPVAELIAGIYHSIAAGETNKTSNDLTSLIGQPTPLKKLVQEALKA</sequence>
<dbReference type="SUPFAM" id="SSF51735">
    <property type="entry name" value="NAD(P)-binding Rossmann-fold domains"/>
    <property type="match status" value="1"/>
</dbReference>
<reference evidence="2 3" key="1">
    <citation type="submission" date="2014-08" db="EMBL/GenBank/DDBJ databases">
        <title>Complete genome of a marine bacteria Jeotgalibacillus malaysiensis.</title>
        <authorList>
            <person name="Yaakop A.S."/>
            <person name="Chan K.-G."/>
            <person name="Goh K.M."/>
        </authorList>
    </citation>
    <scope>NUCLEOTIDE SEQUENCE [LARGE SCALE GENOMIC DNA]</scope>
    <source>
        <strain evidence="2 3">D5</strain>
    </source>
</reference>
<gene>
    <name evidence="2" type="ORF">JMA_08610</name>
</gene>
<organism evidence="2 3">
    <name type="scientific">Jeotgalibacillus malaysiensis</name>
    <dbReference type="NCBI Taxonomy" id="1508404"/>
    <lineage>
        <taxon>Bacteria</taxon>
        <taxon>Bacillati</taxon>
        <taxon>Bacillota</taxon>
        <taxon>Bacilli</taxon>
        <taxon>Bacillales</taxon>
        <taxon>Caryophanaceae</taxon>
        <taxon>Jeotgalibacillus</taxon>
    </lineage>
</organism>
<evidence type="ECO:0000259" key="1">
    <source>
        <dbReference type="Pfam" id="PF05368"/>
    </source>
</evidence>
<keyword evidence="3" id="KW-1185">Reference proteome</keyword>